<keyword evidence="3" id="KW-0812">Transmembrane</keyword>
<feature type="transmembrane region" description="Helical" evidence="3">
    <location>
        <begin position="116"/>
        <end position="136"/>
    </location>
</feature>
<dbReference type="GO" id="GO:0034220">
    <property type="term" value="P:monoatomic ion transmembrane transport"/>
    <property type="evidence" value="ECO:0007669"/>
    <property type="project" value="UniProtKB-KW"/>
</dbReference>
<keyword evidence="6" id="KW-1185">Reference proteome</keyword>
<keyword evidence="1" id="KW-0406">Ion transport</keyword>
<keyword evidence="3" id="KW-0472">Membrane</keyword>
<evidence type="ECO:0000313" key="6">
    <source>
        <dbReference type="Proteomes" id="UP000516437"/>
    </source>
</evidence>
<dbReference type="CDD" id="cd00038">
    <property type="entry name" value="CAP_ED"/>
    <property type="match status" value="1"/>
</dbReference>
<feature type="transmembrane region" description="Helical" evidence="3">
    <location>
        <begin position="156"/>
        <end position="178"/>
    </location>
</feature>
<keyword evidence="3" id="KW-1133">Transmembrane helix</keyword>
<dbReference type="EMBL" id="RXIC02000025">
    <property type="protein sequence ID" value="KAB1205058.1"/>
    <property type="molecule type" value="Genomic_DNA"/>
</dbReference>
<dbReference type="PANTHER" id="PTHR45651:SF68">
    <property type="entry name" value="ION TRANSPORT DOMAIN-CONTAINING PROTEIN"/>
    <property type="match status" value="1"/>
</dbReference>
<evidence type="ECO:0000259" key="4">
    <source>
        <dbReference type="PROSITE" id="PS50042"/>
    </source>
</evidence>
<evidence type="ECO:0000313" key="5">
    <source>
        <dbReference type="EMBL" id="KAB1205058.1"/>
    </source>
</evidence>
<dbReference type="OrthoDB" id="421226at2759"/>
<sequence>MIYVVNIFLQFLCPYKSEDLHDIERTRLVTEPREIRKRYLSSYFAVDVLAILPIPQVLNPFTFSKKKGLNSWSQREVLNALALLQYVPRIFRTYLTWKKLNEISNRIQKSIPLKAGLNLFLYILGSHVVGAFWYFFSIERKMACCCFGQNLKSSPYFWENCFTVTISICGLLLFLYFIGNLQMYMQLKTSKQLKTFKDKKEMAKISDKKQSIKLWIQRNGLEDDPLKKDIIFHTKQKLEEEEDVNVDNPFDLLPKYLRRDIKLRLSMPLLEKVAMFQNKRESLIKHWLLDCLEHVYYYEDSYIVREGEPLDRMLLVTEGVIWKSVSSTGGAASSGWVCLEKGQFCGEQLLEWAGLNDTNPSPCLSSLPISPMTLKTHTKVEAFVLMANDLMGLLNKITVIPRRRGNSDTNQFN</sequence>
<proteinExistence type="predicted"/>
<dbReference type="InterPro" id="IPR014710">
    <property type="entry name" value="RmlC-like_jellyroll"/>
</dbReference>
<evidence type="ECO:0000256" key="2">
    <source>
        <dbReference type="ARBA" id="ARBA00023303"/>
    </source>
</evidence>
<dbReference type="Gene3D" id="2.60.120.10">
    <property type="entry name" value="Jelly Rolls"/>
    <property type="match status" value="1"/>
</dbReference>
<comment type="caution">
    <text evidence="5">The sequence shown here is derived from an EMBL/GenBank/DDBJ whole genome shotgun (WGS) entry which is preliminary data.</text>
</comment>
<dbReference type="AlphaFoldDB" id="A0A6A1UZ18"/>
<feature type="domain" description="Cyclic nucleotide-binding" evidence="4">
    <location>
        <begin position="288"/>
        <end position="350"/>
    </location>
</feature>
<evidence type="ECO:0000256" key="3">
    <source>
        <dbReference type="SAM" id="Phobius"/>
    </source>
</evidence>
<protein>
    <submittedName>
        <fullName evidence="5">Cyclic nucleotide-gated ion channel 1</fullName>
    </submittedName>
</protein>
<evidence type="ECO:0000256" key="1">
    <source>
        <dbReference type="ARBA" id="ARBA00023286"/>
    </source>
</evidence>
<reference evidence="5 6" key="1">
    <citation type="journal article" date="2019" name="Plant Biotechnol. J.">
        <title>The red bayberry genome and genetic basis of sex determination.</title>
        <authorList>
            <person name="Jia H.M."/>
            <person name="Jia H.J."/>
            <person name="Cai Q.L."/>
            <person name="Wang Y."/>
            <person name="Zhao H.B."/>
            <person name="Yang W.F."/>
            <person name="Wang G.Y."/>
            <person name="Li Y.H."/>
            <person name="Zhan D.L."/>
            <person name="Shen Y.T."/>
            <person name="Niu Q.F."/>
            <person name="Chang L."/>
            <person name="Qiu J."/>
            <person name="Zhao L."/>
            <person name="Xie H.B."/>
            <person name="Fu W.Y."/>
            <person name="Jin J."/>
            <person name="Li X.W."/>
            <person name="Jiao Y."/>
            <person name="Zhou C.C."/>
            <person name="Tu T."/>
            <person name="Chai C.Y."/>
            <person name="Gao J.L."/>
            <person name="Fan L.J."/>
            <person name="van de Weg E."/>
            <person name="Wang J.Y."/>
            <person name="Gao Z.S."/>
        </authorList>
    </citation>
    <scope>NUCLEOTIDE SEQUENCE [LARGE SCALE GENOMIC DNA]</scope>
    <source>
        <tissue evidence="5">Leaves</tissue>
    </source>
</reference>
<dbReference type="InterPro" id="IPR000595">
    <property type="entry name" value="cNMP-bd_dom"/>
</dbReference>
<dbReference type="Proteomes" id="UP000516437">
    <property type="component" value="Chromosome 7"/>
</dbReference>
<keyword evidence="1" id="KW-1071">Ligand-gated ion channel</keyword>
<accession>A0A6A1UZ18</accession>
<dbReference type="PANTHER" id="PTHR45651">
    <property type="entry name" value="CYCLIC NUCLEOTIDE-GATED ION CHANNEL 15-RELATED-RELATED"/>
    <property type="match status" value="1"/>
</dbReference>
<dbReference type="InterPro" id="IPR018490">
    <property type="entry name" value="cNMP-bd_dom_sf"/>
</dbReference>
<dbReference type="GO" id="GO:0016020">
    <property type="term" value="C:membrane"/>
    <property type="evidence" value="ECO:0007669"/>
    <property type="project" value="UniProtKB-SubCell"/>
</dbReference>
<name>A0A6A1UZ18_9ROSI</name>
<keyword evidence="2" id="KW-0407">Ion channel</keyword>
<organism evidence="5 6">
    <name type="scientific">Morella rubra</name>
    <name type="common">Chinese bayberry</name>
    <dbReference type="NCBI Taxonomy" id="262757"/>
    <lineage>
        <taxon>Eukaryota</taxon>
        <taxon>Viridiplantae</taxon>
        <taxon>Streptophyta</taxon>
        <taxon>Embryophyta</taxon>
        <taxon>Tracheophyta</taxon>
        <taxon>Spermatophyta</taxon>
        <taxon>Magnoliopsida</taxon>
        <taxon>eudicotyledons</taxon>
        <taxon>Gunneridae</taxon>
        <taxon>Pentapetalae</taxon>
        <taxon>rosids</taxon>
        <taxon>fabids</taxon>
        <taxon>Fagales</taxon>
        <taxon>Myricaceae</taxon>
        <taxon>Morella</taxon>
    </lineage>
</organism>
<feature type="transmembrane region" description="Helical" evidence="3">
    <location>
        <begin position="40"/>
        <end position="58"/>
    </location>
</feature>
<dbReference type="Gene3D" id="1.10.287.70">
    <property type="match status" value="1"/>
</dbReference>
<dbReference type="SUPFAM" id="SSF81324">
    <property type="entry name" value="Voltage-gated potassium channels"/>
    <property type="match status" value="1"/>
</dbReference>
<dbReference type="PROSITE" id="PS50042">
    <property type="entry name" value="CNMP_BINDING_3"/>
    <property type="match status" value="1"/>
</dbReference>
<gene>
    <name evidence="5" type="ORF">CJ030_MR7G016702</name>
</gene>
<dbReference type="SUPFAM" id="SSF51206">
    <property type="entry name" value="cAMP-binding domain-like"/>
    <property type="match status" value="1"/>
</dbReference>
<keyword evidence="1" id="KW-0813">Transport</keyword>